<name>A0AAD9MTI6_9ANNE</name>
<dbReference type="EMBL" id="JAODUP010000693">
    <property type="protein sequence ID" value="KAK2145237.1"/>
    <property type="molecule type" value="Genomic_DNA"/>
</dbReference>
<evidence type="ECO:0000256" key="1">
    <source>
        <dbReference type="ARBA" id="ARBA00022837"/>
    </source>
</evidence>
<dbReference type="GO" id="GO:0005509">
    <property type="term" value="F:calcium ion binding"/>
    <property type="evidence" value="ECO:0007669"/>
    <property type="project" value="InterPro"/>
</dbReference>
<organism evidence="3 4">
    <name type="scientific">Paralvinella palmiformis</name>
    <dbReference type="NCBI Taxonomy" id="53620"/>
    <lineage>
        <taxon>Eukaryota</taxon>
        <taxon>Metazoa</taxon>
        <taxon>Spiralia</taxon>
        <taxon>Lophotrochozoa</taxon>
        <taxon>Annelida</taxon>
        <taxon>Polychaeta</taxon>
        <taxon>Sedentaria</taxon>
        <taxon>Canalipalpata</taxon>
        <taxon>Terebellida</taxon>
        <taxon>Terebelliformia</taxon>
        <taxon>Alvinellidae</taxon>
        <taxon>Paralvinella</taxon>
    </lineage>
</organism>
<feature type="domain" description="EF-hand" evidence="2">
    <location>
        <begin position="85"/>
        <end position="111"/>
    </location>
</feature>
<evidence type="ECO:0000259" key="2">
    <source>
        <dbReference type="PROSITE" id="PS50222"/>
    </source>
</evidence>
<accession>A0AAD9MTI6</accession>
<dbReference type="Proteomes" id="UP001208570">
    <property type="component" value="Unassembled WGS sequence"/>
</dbReference>
<keyword evidence="1" id="KW-0106">Calcium</keyword>
<proteinExistence type="predicted"/>
<sequence length="149" mass="17233">MAARGRQLPKEVQAIFDKYSQRNVRRLKRDEAIALLHNEFHLTEEQATQMFDSFDKDKNGVMSIWEFQQFYMTIGKSAQEMVDKFKELDKDESGKLDLNEAKEGLLAMGLGEKEVDFFIKSSLGEDGLIDIGAFGNLLFRLKVYQQKKK</sequence>
<dbReference type="InterPro" id="IPR018247">
    <property type="entry name" value="EF_Hand_1_Ca_BS"/>
</dbReference>
<dbReference type="AlphaFoldDB" id="A0AAD9MTI6"/>
<evidence type="ECO:0000313" key="4">
    <source>
        <dbReference type="Proteomes" id="UP001208570"/>
    </source>
</evidence>
<dbReference type="PROSITE" id="PS00018">
    <property type="entry name" value="EF_HAND_1"/>
    <property type="match status" value="1"/>
</dbReference>
<protein>
    <recommendedName>
        <fullName evidence="2">EF-hand domain-containing protein</fullName>
    </recommendedName>
</protein>
<evidence type="ECO:0000313" key="3">
    <source>
        <dbReference type="EMBL" id="KAK2145237.1"/>
    </source>
</evidence>
<dbReference type="Gene3D" id="1.10.238.10">
    <property type="entry name" value="EF-hand"/>
    <property type="match status" value="2"/>
</dbReference>
<feature type="domain" description="EF-hand" evidence="2">
    <location>
        <begin position="42"/>
        <end position="77"/>
    </location>
</feature>
<dbReference type="SMART" id="SM00054">
    <property type="entry name" value="EFh"/>
    <property type="match status" value="2"/>
</dbReference>
<dbReference type="SUPFAM" id="SSF47473">
    <property type="entry name" value="EF-hand"/>
    <property type="match status" value="1"/>
</dbReference>
<keyword evidence="4" id="KW-1185">Reference proteome</keyword>
<dbReference type="InterPro" id="IPR002048">
    <property type="entry name" value="EF_hand_dom"/>
</dbReference>
<dbReference type="Pfam" id="PF13499">
    <property type="entry name" value="EF-hand_7"/>
    <property type="match status" value="1"/>
</dbReference>
<dbReference type="PROSITE" id="PS50222">
    <property type="entry name" value="EF_HAND_2"/>
    <property type="match status" value="2"/>
</dbReference>
<reference evidence="3" key="1">
    <citation type="journal article" date="2023" name="Mol. Biol. Evol.">
        <title>Third-Generation Sequencing Reveals the Adaptive Role of the Epigenome in Three Deep-Sea Polychaetes.</title>
        <authorList>
            <person name="Perez M."/>
            <person name="Aroh O."/>
            <person name="Sun Y."/>
            <person name="Lan Y."/>
            <person name="Juniper S.K."/>
            <person name="Young C.R."/>
            <person name="Angers B."/>
            <person name="Qian P.Y."/>
        </authorList>
    </citation>
    <scope>NUCLEOTIDE SEQUENCE</scope>
    <source>
        <strain evidence="3">P08H-3</strain>
    </source>
</reference>
<comment type="caution">
    <text evidence="3">The sequence shown here is derived from an EMBL/GenBank/DDBJ whole genome shotgun (WGS) entry which is preliminary data.</text>
</comment>
<gene>
    <name evidence="3" type="ORF">LSH36_693g02004</name>
</gene>
<dbReference type="InterPro" id="IPR011992">
    <property type="entry name" value="EF-hand-dom_pair"/>
</dbReference>